<proteinExistence type="predicted"/>
<dbReference type="NCBIfam" id="NF040691">
    <property type="entry name" value="MtrAB_MtrB"/>
    <property type="match status" value="1"/>
</dbReference>
<feature type="transmembrane region" description="Helical" evidence="24">
    <location>
        <begin position="32"/>
        <end position="51"/>
    </location>
</feature>
<keyword evidence="13" id="KW-0067">ATP-binding</keyword>
<evidence type="ECO:0000256" key="7">
    <source>
        <dbReference type="ARBA" id="ARBA00022553"/>
    </source>
</evidence>
<dbReference type="Gene3D" id="6.10.340.10">
    <property type="match status" value="1"/>
</dbReference>
<evidence type="ECO:0000256" key="8">
    <source>
        <dbReference type="ARBA" id="ARBA00022679"/>
    </source>
</evidence>
<dbReference type="CDD" id="cd00082">
    <property type="entry name" value="HisKA"/>
    <property type="match status" value="1"/>
</dbReference>
<keyword evidence="17" id="KW-0902">Two-component regulatory system</keyword>
<dbReference type="InterPro" id="IPR047669">
    <property type="entry name" value="MtrAB_MtrB"/>
</dbReference>
<dbReference type="InterPro" id="IPR036097">
    <property type="entry name" value="HisK_dim/P_sf"/>
</dbReference>
<dbReference type="InterPro" id="IPR050980">
    <property type="entry name" value="2C_sensor_his_kinase"/>
</dbReference>
<dbReference type="Pfam" id="PF00512">
    <property type="entry name" value="HisKA"/>
    <property type="match status" value="1"/>
</dbReference>
<evidence type="ECO:0000256" key="20">
    <source>
        <dbReference type="ARBA" id="ARBA00023211"/>
    </source>
</evidence>
<evidence type="ECO:0000256" key="18">
    <source>
        <dbReference type="ARBA" id="ARBA00023016"/>
    </source>
</evidence>
<comment type="cofactor">
    <cofactor evidence="3">
        <name>Mg(2+)</name>
        <dbReference type="ChEBI" id="CHEBI:18420"/>
    </cofactor>
</comment>
<dbReference type="EC" id="2.7.13.3" evidence="5"/>
<dbReference type="GO" id="GO:0016301">
    <property type="term" value="F:kinase activity"/>
    <property type="evidence" value="ECO:0007669"/>
    <property type="project" value="UniProtKB-KW"/>
</dbReference>
<evidence type="ECO:0000256" key="15">
    <source>
        <dbReference type="ARBA" id="ARBA00022912"/>
    </source>
</evidence>
<dbReference type="PANTHER" id="PTHR44936:SF9">
    <property type="entry name" value="SENSOR PROTEIN CREC"/>
    <property type="match status" value="1"/>
</dbReference>
<protein>
    <recommendedName>
        <fullName evidence="21">Sensor histidine kinase MtrB</fullName>
        <ecNumber evidence="5">2.7.13.3</ecNumber>
    </recommendedName>
    <alternativeName>
        <fullName evidence="23">Mycobacterial persistence regulator B</fullName>
    </alternativeName>
    <alternativeName>
        <fullName evidence="22">Signal transduction histidine-protein kinase/phosphatase MprB</fullName>
    </alternativeName>
</protein>
<comment type="subcellular location">
    <subcellularLocation>
        <location evidence="4">Cell membrane</location>
        <topology evidence="4">Multi-pass membrane protein</topology>
    </subcellularLocation>
</comment>
<evidence type="ECO:0000256" key="2">
    <source>
        <dbReference type="ARBA" id="ARBA00001936"/>
    </source>
</evidence>
<dbReference type="InterPro" id="IPR004358">
    <property type="entry name" value="Sig_transdc_His_kin-like_C"/>
</dbReference>
<dbReference type="Pfam" id="PF00672">
    <property type="entry name" value="HAMP"/>
    <property type="match status" value="1"/>
</dbReference>
<keyword evidence="11 27" id="KW-0418">Kinase</keyword>
<evidence type="ECO:0000313" key="27">
    <source>
        <dbReference type="EMBL" id="MEW6953694.1"/>
    </source>
</evidence>
<sequence>MSTPSIRERISASARKLDAIRERWYSSLSLRVMALIVLAGVGGIVIMGFTISSQVRSSVFDNAVSANVEQFSTEVQIAQDRFVASASSIGRTQEVANQLVASMYDPPRGVLGAVLIRTPGQESVPTQIFEPATASATRVRSLVSAQLRTMVTEGGTLAWQSVGVPSGNSIKPGMVIGTTINIRGSGTYELYAAYSLEHQQGLIKTTIRVMWLSVVALLIILGVVTWAVMRWVLSPVRAASKNARLLADGEFDTRMEVRGSDEIAQLAESFNQMAQSLETQFTQMERISKVQTEFVSAVSHELRSPVTTVRMAGQLIYDNREALPPGLKRAAELQYNQLLNLDATLADLLEISRYDAGGMTLATETADVASLVAEVIEVAEPLAQSNAVSVTYEASGDTVAEIEPRRVRRVARNLLVNALEHAEGNPVDVVVAANDTAVAVQVQDHGVGMSQEQISHVFERFWRADTSRVRKSGGTGLGLTIAKEDAQIHGGTLEAAGELGVGVTFLLTLPKVPHEGFIPPLELLAPDPLPIESAVQELDPDVTGPFNVVVEEDPDAAAELRLDNKSKGEA</sequence>
<evidence type="ECO:0000256" key="10">
    <source>
        <dbReference type="ARBA" id="ARBA00022741"/>
    </source>
</evidence>
<dbReference type="Gene3D" id="1.10.287.130">
    <property type="match status" value="1"/>
</dbReference>
<dbReference type="SMART" id="SM00387">
    <property type="entry name" value="HATPase_c"/>
    <property type="match status" value="1"/>
</dbReference>
<keyword evidence="16 24" id="KW-1133">Transmembrane helix</keyword>
<organism evidence="27 28">
    <name type="scientific">Trueperella pyogenes</name>
    <dbReference type="NCBI Taxonomy" id="1661"/>
    <lineage>
        <taxon>Bacteria</taxon>
        <taxon>Bacillati</taxon>
        <taxon>Actinomycetota</taxon>
        <taxon>Actinomycetes</taxon>
        <taxon>Actinomycetales</taxon>
        <taxon>Actinomycetaceae</taxon>
        <taxon>Trueperella</taxon>
    </lineage>
</organism>
<comment type="cofactor">
    <cofactor evidence="2">
        <name>Mn(2+)</name>
        <dbReference type="ChEBI" id="CHEBI:29035"/>
    </cofactor>
</comment>
<keyword evidence="8" id="KW-0808">Transferase</keyword>
<dbReference type="SUPFAM" id="SSF47384">
    <property type="entry name" value="Homodimeric domain of signal transducing histidine kinase"/>
    <property type="match status" value="1"/>
</dbReference>
<evidence type="ECO:0000256" key="13">
    <source>
        <dbReference type="ARBA" id="ARBA00022840"/>
    </source>
</evidence>
<evidence type="ECO:0000259" key="25">
    <source>
        <dbReference type="PROSITE" id="PS50109"/>
    </source>
</evidence>
<dbReference type="Gene3D" id="3.30.565.10">
    <property type="entry name" value="Histidine kinase-like ATPase, C-terminal domain"/>
    <property type="match status" value="1"/>
</dbReference>
<feature type="domain" description="HAMP" evidence="26">
    <location>
        <begin position="230"/>
        <end position="282"/>
    </location>
</feature>
<evidence type="ECO:0000256" key="14">
    <source>
        <dbReference type="ARBA" id="ARBA00022842"/>
    </source>
</evidence>
<keyword evidence="10" id="KW-0547">Nucleotide-binding</keyword>
<keyword evidence="19" id="KW-0843">Virulence</keyword>
<evidence type="ECO:0000256" key="4">
    <source>
        <dbReference type="ARBA" id="ARBA00004651"/>
    </source>
</evidence>
<keyword evidence="6" id="KW-1003">Cell membrane</keyword>
<name>A0ABV3N994_9ACTO</name>
<dbReference type="InterPro" id="IPR036890">
    <property type="entry name" value="HATPase_C_sf"/>
</dbReference>
<accession>A0ABV3N994</accession>
<dbReference type="SMART" id="SM00388">
    <property type="entry name" value="HisKA"/>
    <property type="match status" value="1"/>
</dbReference>
<dbReference type="SUPFAM" id="SSF55874">
    <property type="entry name" value="ATPase domain of HSP90 chaperone/DNA topoisomerase II/histidine kinase"/>
    <property type="match status" value="1"/>
</dbReference>
<keyword evidence="7" id="KW-0597">Phosphoprotein</keyword>
<keyword evidence="15" id="KW-0904">Protein phosphatase</keyword>
<feature type="transmembrane region" description="Helical" evidence="24">
    <location>
        <begin position="209"/>
        <end position="233"/>
    </location>
</feature>
<comment type="catalytic activity">
    <reaction evidence="1">
        <text>ATP + protein L-histidine = ADP + protein N-phospho-L-histidine.</text>
        <dbReference type="EC" id="2.7.13.3"/>
    </reaction>
</comment>
<evidence type="ECO:0000256" key="3">
    <source>
        <dbReference type="ARBA" id="ARBA00001946"/>
    </source>
</evidence>
<evidence type="ECO:0000256" key="21">
    <source>
        <dbReference type="ARBA" id="ARBA00035305"/>
    </source>
</evidence>
<dbReference type="CDD" id="cd00075">
    <property type="entry name" value="HATPase"/>
    <property type="match status" value="1"/>
</dbReference>
<dbReference type="Proteomes" id="UP001555100">
    <property type="component" value="Unassembled WGS sequence"/>
</dbReference>
<dbReference type="InterPro" id="IPR003594">
    <property type="entry name" value="HATPase_dom"/>
</dbReference>
<evidence type="ECO:0000256" key="9">
    <source>
        <dbReference type="ARBA" id="ARBA00022692"/>
    </source>
</evidence>
<gene>
    <name evidence="27" type="primary">mtrB</name>
    <name evidence="27" type="ORF">V3M73_01450</name>
</gene>
<evidence type="ECO:0000256" key="24">
    <source>
        <dbReference type="SAM" id="Phobius"/>
    </source>
</evidence>
<evidence type="ECO:0000256" key="17">
    <source>
        <dbReference type="ARBA" id="ARBA00023012"/>
    </source>
</evidence>
<evidence type="ECO:0000256" key="22">
    <source>
        <dbReference type="ARBA" id="ARBA00040454"/>
    </source>
</evidence>
<keyword evidence="20" id="KW-0464">Manganese</keyword>
<dbReference type="InterPro" id="IPR003661">
    <property type="entry name" value="HisK_dim/P_dom"/>
</dbReference>
<evidence type="ECO:0000313" key="28">
    <source>
        <dbReference type="Proteomes" id="UP001555100"/>
    </source>
</evidence>
<evidence type="ECO:0000256" key="12">
    <source>
        <dbReference type="ARBA" id="ARBA00022801"/>
    </source>
</evidence>
<dbReference type="InterPro" id="IPR003660">
    <property type="entry name" value="HAMP_dom"/>
</dbReference>
<dbReference type="Pfam" id="PF02518">
    <property type="entry name" value="HATPase_c"/>
    <property type="match status" value="1"/>
</dbReference>
<keyword evidence="28" id="KW-1185">Reference proteome</keyword>
<dbReference type="PROSITE" id="PS50885">
    <property type="entry name" value="HAMP"/>
    <property type="match status" value="1"/>
</dbReference>
<reference evidence="27 28" key="1">
    <citation type="submission" date="2024-01" db="EMBL/GenBank/DDBJ databases">
        <title>Genomic analysis and antimicrobial resistance profiles of Trueperella pyogenes isolated from domestic and wild animals.</title>
        <authorList>
            <person name="Magossi G."/>
            <person name="Gzyl K.E."/>
            <person name="Holman D.B."/>
            <person name="Amat S."/>
        </authorList>
    </citation>
    <scope>NUCLEOTIDE SEQUENCE [LARGE SCALE GENOMIC DNA]</scope>
    <source>
        <strain evidence="27 28">1494</strain>
    </source>
</reference>
<keyword evidence="12" id="KW-0378">Hydrolase</keyword>
<keyword evidence="9 24" id="KW-0812">Transmembrane</keyword>
<evidence type="ECO:0000256" key="16">
    <source>
        <dbReference type="ARBA" id="ARBA00022989"/>
    </source>
</evidence>
<keyword evidence="14" id="KW-0460">Magnesium</keyword>
<feature type="domain" description="Histidine kinase" evidence="25">
    <location>
        <begin position="297"/>
        <end position="513"/>
    </location>
</feature>
<evidence type="ECO:0000259" key="26">
    <source>
        <dbReference type="PROSITE" id="PS50885"/>
    </source>
</evidence>
<dbReference type="EMBL" id="JBAGNM010000001">
    <property type="protein sequence ID" value="MEW6953694.1"/>
    <property type="molecule type" value="Genomic_DNA"/>
</dbReference>
<dbReference type="PANTHER" id="PTHR44936">
    <property type="entry name" value="SENSOR PROTEIN CREC"/>
    <property type="match status" value="1"/>
</dbReference>
<dbReference type="InterPro" id="IPR005467">
    <property type="entry name" value="His_kinase_dom"/>
</dbReference>
<comment type="caution">
    <text evidence="27">The sequence shown here is derived from an EMBL/GenBank/DDBJ whole genome shotgun (WGS) entry which is preliminary data.</text>
</comment>
<evidence type="ECO:0000256" key="1">
    <source>
        <dbReference type="ARBA" id="ARBA00000085"/>
    </source>
</evidence>
<dbReference type="RefSeq" id="WP_367191329.1">
    <property type="nucleotide sequence ID" value="NZ_JBAGLR010000001.1"/>
</dbReference>
<dbReference type="PROSITE" id="PS50109">
    <property type="entry name" value="HIS_KIN"/>
    <property type="match status" value="1"/>
</dbReference>
<dbReference type="PRINTS" id="PR00344">
    <property type="entry name" value="BCTRLSENSOR"/>
</dbReference>
<evidence type="ECO:0000256" key="11">
    <source>
        <dbReference type="ARBA" id="ARBA00022777"/>
    </source>
</evidence>
<evidence type="ECO:0000256" key="19">
    <source>
        <dbReference type="ARBA" id="ARBA00023026"/>
    </source>
</evidence>
<dbReference type="SMART" id="SM00304">
    <property type="entry name" value="HAMP"/>
    <property type="match status" value="1"/>
</dbReference>
<evidence type="ECO:0000256" key="6">
    <source>
        <dbReference type="ARBA" id="ARBA00022475"/>
    </source>
</evidence>
<keyword evidence="18" id="KW-0346">Stress response</keyword>
<dbReference type="SUPFAM" id="SSF158472">
    <property type="entry name" value="HAMP domain-like"/>
    <property type="match status" value="1"/>
</dbReference>
<evidence type="ECO:0000256" key="5">
    <source>
        <dbReference type="ARBA" id="ARBA00012438"/>
    </source>
</evidence>
<dbReference type="CDD" id="cd06225">
    <property type="entry name" value="HAMP"/>
    <property type="match status" value="1"/>
</dbReference>
<keyword evidence="24" id="KW-0472">Membrane</keyword>
<evidence type="ECO:0000256" key="23">
    <source>
        <dbReference type="ARBA" id="ARBA00041776"/>
    </source>
</evidence>